<protein>
    <submittedName>
        <fullName evidence="1">Uncharacterized protein</fullName>
    </submittedName>
</protein>
<name>A0A517RB19_9PLAN</name>
<evidence type="ECO:0000313" key="1">
    <source>
        <dbReference type="EMBL" id="QDT41087.1"/>
    </source>
</evidence>
<gene>
    <name evidence="1" type="ORF">Pan241w_11460</name>
</gene>
<dbReference type="EMBL" id="CP036269">
    <property type="protein sequence ID" value="QDT41087.1"/>
    <property type="molecule type" value="Genomic_DNA"/>
</dbReference>
<dbReference type="RefSeq" id="WP_145212115.1">
    <property type="nucleotide sequence ID" value="NZ_CP036269.1"/>
</dbReference>
<dbReference type="Proteomes" id="UP000317171">
    <property type="component" value="Chromosome"/>
</dbReference>
<dbReference type="AlphaFoldDB" id="A0A517RB19"/>
<evidence type="ECO:0000313" key="2">
    <source>
        <dbReference type="Proteomes" id="UP000317171"/>
    </source>
</evidence>
<organism evidence="1 2">
    <name type="scientific">Gimesia alba</name>
    <dbReference type="NCBI Taxonomy" id="2527973"/>
    <lineage>
        <taxon>Bacteria</taxon>
        <taxon>Pseudomonadati</taxon>
        <taxon>Planctomycetota</taxon>
        <taxon>Planctomycetia</taxon>
        <taxon>Planctomycetales</taxon>
        <taxon>Planctomycetaceae</taxon>
        <taxon>Gimesia</taxon>
    </lineage>
</organism>
<accession>A0A517RB19</accession>
<reference evidence="1 2" key="1">
    <citation type="submission" date="2019-02" db="EMBL/GenBank/DDBJ databases">
        <title>Deep-cultivation of Planctomycetes and their phenomic and genomic characterization uncovers novel biology.</title>
        <authorList>
            <person name="Wiegand S."/>
            <person name="Jogler M."/>
            <person name="Boedeker C."/>
            <person name="Pinto D."/>
            <person name="Vollmers J."/>
            <person name="Rivas-Marin E."/>
            <person name="Kohn T."/>
            <person name="Peeters S.H."/>
            <person name="Heuer A."/>
            <person name="Rast P."/>
            <person name="Oberbeckmann S."/>
            <person name="Bunk B."/>
            <person name="Jeske O."/>
            <person name="Meyerdierks A."/>
            <person name="Storesund J.E."/>
            <person name="Kallscheuer N."/>
            <person name="Luecker S."/>
            <person name="Lage O.M."/>
            <person name="Pohl T."/>
            <person name="Merkel B.J."/>
            <person name="Hornburger P."/>
            <person name="Mueller R.-W."/>
            <person name="Bruemmer F."/>
            <person name="Labrenz M."/>
            <person name="Spormann A.M."/>
            <person name="Op den Camp H."/>
            <person name="Overmann J."/>
            <person name="Amann R."/>
            <person name="Jetten M.S.M."/>
            <person name="Mascher T."/>
            <person name="Medema M.H."/>
            <person name="Devos D.P."/>
            <person name="Kaster A.-K."/>
            <person name="Ovreas L."/>
            <person name="Rohde M."/>
            <person name="Galperin M.Y."/>
            <person name="Jogler C."/>
        </authorList>
    </citation>
    <scope>NUCLEOTIDE SEQUENCE [LARGE SCALE GENOMIC DNA]</scope>
    <source>
        <strain evidence="1 2">Pan241w</strain>
    </source>
</reference>
<keyword evidence="2" id="KW-1185">Reference proteome</keyword>
<sequence>MTTTVTVEAHCDASTTEVQIAVSNGGSGETHIVQDGHSHQLCIHDDREVTVREVPKASSADYQLSSNGG</sequence>
<dbReference type="KEGG" id="gaz:Pan241w_11460"/>
<proteinExistence type="predicted"/>
<dbReference type="OrthoDB" id="9952405at2"/>